<sequence length="71" mass="7809">MLKGKIMARGKPVPASSMFDNPTNISAVVDKSTKLNLEIIAGELVRNLGYPPTQGQVIDFLAKFYLENTQK</sequence>
<dbReference type="EMBL" id="JBHSOK010000007">
    <property type="protein sequence ID" value="MFC5680741.1"/>
    <property type="molecule type" value="Genomic_DNA"/>
</dbReference>
<protein>
    <submittedName>
        <fullName evidence="1">Uncharacterized protein</fullName>
    </submittedName>
</protein>
<evidence type="ECO:0000313" key="1">
    <source>
        <dbReference type="EMBL" id="MFC5680741.1"/>
    </source>
</evidence>
<organism evidence="1 2">
    <name type="scientific">Streptococcus downii</name>
    <dbReference type="NCBI Taxonomy" id="1968889"/>
    <lineage>
        <taxon>Bacteria</taxon>
        <taxon>Bacillati</taxon>
        <taxon>Bacillota</taxon>
        <taxon>Bacilli</taxon>
        <taxon>Lactobacillales</taxon>
        <taxon>Streptococcaceae</taxon>
        <taxon>Streptococcus</taxon>
    </lineage>
</organism>
<reference evidence="2" key="1">
    <citation type="journal article" date="2019" name="Int. J. Syst. Evol. Microbiol.">
        <title>The Global Catalogue of Microorganisms (GCM) 10K type strain sequencing project: providing services to taxonomists for standard genome sequencing and annotation.</title>
        <authorList>
            <consortium name="The Broad Institute Genomics Platform"/>
            <consortium name="The Broad Institute Genome Sequencing Center for Infectious Disease"/>
            <person name="Wu L."/>
            <person name="Ma J."/>
        </authorList>
    </citation>
    <scope>NUCLEOTIDE SEQUENCE [LARGE SCALE GENOMIC DNA]</scope>
    <source>
        <strain evidence="2">FCH23</strain>
    </source>
</reference>
<name>A0ABW0Y454_9STRE</name>
<dbReference type="Proteomes" id="UP001596069">
    <property type="component" value="Unassembled WGS sequence"/>
</dbReference>
<proteinExistence type="predicted"/>
<keyword evidence="2" id="KW-1185">Reference proteome</keyword>
<comment type="caution">
    <text evidence="1">The sequence shown here is derived from an EMBL/GenBank/DDBJ whole genome shotgun (WGS) entry which is preliminary data.</text>
</comment>
<evidence type="ECO:0000313" key="2">
    <source>
        <dbReference type="Proteomes" id="UP001596069"/>
    </source>
</evidence>
<gene>
    <name evidence="1" type="ORF">ACFPTW_05525</name>
</gene>
<accession>A0ABW0Y454</accession>